<dbReference type="Pfam" id="PF00589">
    <property type="entry name" value="Phage_integrase"/>
    <property type="match status" value="1"/>
</dbReference>
<dbReference type="GO" id="GO:0003677">
    <property type="term" value="F:DNA binding"/>
    <property type="evidence" value="ECO:0007669"/>
    <property type="project" value="InterPro"/>
</dbReference>
<dbReference type="Proteomes" id="UP000509702">
    <property type="component" value="Chromosome"/>
</dbReference>
<dbReference type="InterPro" id="IPR002104">
    <property type="entry name" value="Integrase_catalytic"/>
</dbReference>
<protein>
    <submittedName>
        <fullName evidence="4">Tyrosine-type recombinase/integrase</fullName>
    </submittedName>
</protein>
<dbReference type="InterPro" id="IPR011010">
    <property type="entry name" value="DNA_brk_join_enz"/>
</dbReference>
<proteinExistence type="predicted"/>
<dbReference type="RefSeq" id="WP_149196715.1">
    <property type="nucleotide sequence ID" value="NZ_BSOV01000023.1"/>
</dbReference>
<accession>A0A6N1ANU9</accession>
<evidence type="ECO:0000256" key="1">
    <source>
        <dbReference type="ARBA" id="ARBA00022908"/>
    </source>
</evidence>
<name>A0A6N1ANU9_9PROT</name>
<dbReference type="KEGG" id="aoz:HUE56_21520"/>
<keyword evidence="5" id="KW-1185">Reference proteome</keyword>
<dbReference type="PANTHER" id="PTHR30349">
    <property type="entry name" value="PHAGE INTEGRASE-RELATED"/>
    <property type="match status" value="1"/>
</dbReference>
<dbReference type="Gene3D" id="1.10.443.10">
    <property type="entry name" value="Intergrase catalytic core"/>
    <property type="match status" value="1"/>
</dbReference>
<evidence type="ECO:0000313" key="5">
    <source>
        <dbReference type="Proteomes" id="UP000509702"/>
    </source>
</evidence>
<dbReference type="EMBL" id="CP054619">
    <property type="protein sequence ID" value="QKS52928.1"/>
    <property type="molecule type" value="Genomic_DNA"/>
</dbReference>
<keyword evidence="2" id="KW-0233">DNA recombination</keyword>
<dbReference type="GO" id="GO:0006310">
    <property type="term" value="P:DNA recombination"/>
    <property type="evidence" value="ECO:0007669"/>
    <property type="project" value="UniProtKB-KW"/>
</dbReference>
<evidence type="ECO:0000256" key="2">
    <source>
        <dbReference type="ARBA" id="ARBA00023172"/>
    </source>
</evidence>
<sequence length="352" mass="39646">MPRKKLDFPNFHMRPAQNGYYLIRYNENGRSKTKSTGTHDKRRAHIFLDQFIANYKMPSALPNALISDIIGSYCRYRGLLIARPETLPYVFAAPLRLLGNLHHEQLTQTIINDYIIRRAAEPTQGRYPARHRGAPVSEATISKELRMVRAALNWATAEGLIDRPPKFRVELSAGKARDTWITKAEAARLVAACSPHIALFVRIALATGKRRGAILELTWDRVDLKRPGHEFIDFGDDVGKKLRGTTPIAGHTPLIDALRSARECAVTPYVIEWRRKPVRDVKVALAAAGRRAGIPHISSHMLKHTAISWMVQAGVPYPRIAKFTNTSIEMIERVYGHHAPNFAKEAIDAVKF</sequence>
<dbReference type="InterPro" id="IPR050090">
    <property type="entry name" value="Tyrosine_recombinase_XerCD"/>
</dbReference>
<evidence type="ECO:0000313" key="4">
    <source>
        <dbReference type="EMBL" id="QKS52928.1"/>
    </source>
</evidence>
<reference evidence="4 5" key="1">
    <citation type="submission" date="2020-06" db="EMBL/GenBank/DDBJ databases">
        <title>Complete genome of Azosprillum oryzae KACC14407.</title>
        <authorList>
            <person name="Kim M."/>
            <person name="Park Y.-J."/>
            <person name="Shin J.-H."/>
        </authorList>
    </citation>
    <scope>NUCLEOTIDE SEQUENCE [LARGE SCALE GENOMIC DNA]</scope>
    <source>
        <strain evidence="4 5">KACC 14407</strain>
    </source>
</reference>
<dbReference type="SUPFAM" id="SSF56349">
    <property type="entry name" value="DNA breaking-rejoining enzymes"/>
    <property type="match status" value="1"/>
</dbReference>
<dbReference type="PANTHER" id="PTHR30349:SF64">
    <property type="entry name" value="PROPHAGE INTEGRASE INTD-RELATED"/>
    <property type="match status" value="1"/>
</dbReference>
<dbReference type="GO" id="GO:0015074">
    <property type="term" value="P:DNA integration"/>
    <property type="evidence" value="ECO:0007669"/>
    <property type="project" value="UniProtKB-KW"/>
</dbReference>
<feature type="domain" description="Tyr recombinase" evidence="3">
    <location>
        <begin position="176"/>
        <end position="348"/>
    </location>
</feature>
<evidence type="ECO:0000259" key="3">
    <source>
        <dbReference type="PROSITE" id="PS51898"/>
    </source>
</evidence>
<dbReference type="AlphaFoldDB" id="A0A6N1ANU9"/>
<keyword evidence="1" id="KW-0229">DNA integration</keyword>
<dbReference type="OrthoDB" id="9808346at2"/>
<dbReference type="PROSITE" id="PS51898">
    <property type="entry name" value="TYR_RECOMBINASE"/>
    <property type="match status" value="1"/>
</dbReference>
<dbReference type="InterPro" id="IPR013762">
    <property type="entry name" value="Integrase-like_cat_sf"/>
</dbReference>
<organism evidence="4 5">
    <name type="scientific">Azospirillum oryzae</name>
    <dbReference type="NCBI Taxonomy" id="286727"/>
    <lineage>
        <taxon>Bacteria</taxon>
        <taxon>Pseudomonadati</taxon>
        <taxon>Pseudomonadota</taxon>
        <taxon>Alphaproteobacteria</taxon>
        <taxon>Rhodospirillales</taxon>
        <taxon>Azospirillaceae</taxon>
        <taxon>Azospirillum</taxon>
    </lineage>
</organism>
<gene>
    <name evidence="4" type="ORF">HUE56_21520</name>
</gene>